<dbReference type="InterPro" id="IPR039651">
    <property type="entry name" value="FixC-like"/>
</dbReference>
<keyword evidence="3" id="KW-0285">Flavoprotein</keyword>
<dbReference type="PANTHER" id="PTHR43624:SF2">
    <property type="entry name" value="ELECTRON TRANSFER FLAVOPROTEIN-QUINONE OXIDOREDUCTASE YDIS-RELATED"/>
    <property type="match status" value="1"/>
</dbReference>
<evidence type="ECO:0000256" key="3">
    <source>
        <dbReference type="ARBA" id="ARBA00022630"/>
    </source>
</evidence>
<dbReference type="SUPFAM" id="SSF54373">
    <property type="entry name" value="FAD-linked reductases, C-terminal domain"/>
    <property type="match status" value="1"/>
</dbReference>
<reference evidence="7 8" key="1">
    <citation type="journal article" date="2020" name="Front. Microbiol.">
        <title>Single-cell genomics of novel Actinobacteria with the Wood-Ljungdahl pathway discovered in a serpentinizing system.</title>
        <authorList>
            <person name="Merino N."/>
            <person name="Kawai M."/>
            <person name="Boyd E.S."/>
            <person name="Colman D.R."/>
            <person name="McGlynn S.E."/>
            <person name="Nealson K.H."/>
            <person name="Kurokawa K."/>
            <person name="Hongoh Y."/>
        </authorList>
    </citation>
    <scope>NUCLEOTIDE SEQUENCE [LARGE SCALE GENOMIC DNA]</scope>
    <source>
        <strain evidence="7 8">S06</strain>
    </source>
</reference>
<protein>
    <submittedName>
        <fullName evidence="7">Electron transfer flavoprotein-quinone oxidoreductase</fullName>
    </submittedName>
</protein>
<evidence type="ECO:0000259" key="6">
    <source>
        <dbReference type="Pfam" id="PF26311"/>
    </source>
</evidence>
<evidence type="ECO:0000313" key="7">
    <source>
        <dbReference type="EMBL" id="GFP21272.1"/>
    </source>
</evidence>
<comment type="caution">
    <text evidence="7">The sequence shown here is derived from an EMBL/GenBank/DDBJ whole genome shotgun (WGS) entry which is preliminary data.</text>
</comment>
<evidence type="ECO:0000256" key="2">
    <source>
        <dbReference type="ARBA" id="ARBA00006796"/>
    </source>
</evidence>
<keyword evidence="5" id="KW-0560">Oxidoreductase</keyword>
<dbReference type="Pfam" id="PF12831">
    <property type="entry name" value="FAD_oxidored"/>
    <property type="match status" value="1"/>
</dbReference>
<feature type="domain" description="FixC-like C-terminal" evidence="6">
    <location>
        <begin position="367"/>
        <end position="432"/>
    </location>
</feature>
<dbReference type="RefSeq" id="WP_176226404.1">
    <property type="nucleotide sequence ID" value="NZ_BLRV01000030.1"/>
</dbReference>
<organism evidence="7 8">
    <name type="scientific">Candidatus Hakubella thermalkaliphila</name>
    <dbReference type="NCBI Taxonomy" id="2754717"/>
    <lineage>
        <taxon>Bacteria</taxon>
        <taxon>Bacillati</taxon>
        <taxon>Actinomycetota</taxon>
        <taxon>Actinomycetota incertae sedis</taxon>
        <taxon>Candidatus Hakubellales</taxon>
        <taxon>Candidatus Hakubellaceae</taxon>
        <taxon>Candidatus Hakubella</taxon>
    </lineage>
</organism>
<dbReference type="GO" id="GO:0016491">
    <property type="term" value="F:oxidoreductase activity"/>
    <property type="evidence" value="ECO:0007669"/>
    <property type="project" value="UniProtKB-KW"/>
</dbReference>
<dbReference type="PANTHER" id="PTHR43624">
    <property type="entry name" value="ELECTRON TRANSFER FLAVOPROTEIN-QUINONE OXIDOREDUCTASE YDIS-RELATED"/>
    <property type="match status" value="1"/>
</dbReference>
<dbReference type="InterPro" id="IPR036188">
    <property type="entry name" value="FAD/NAD-bd_sf"/>
</dbReference>
<evidence type="ECO:0000256" key="1">
    <source>
        <dbReference type="ARBA" id="ARBA00001974"/>
    </source>
</evidence>
<dbReference type="Pfam" id="PF26311">
    <property type="entry name" value="ETF-QO_FixC_C"/>
    <property type="match status" value="1"/>
</dbReference>
<dbReference type="Gene3D" id="3.50.50.60">
    <property type="entry name" value="FAD/NAD(P)-binding domain"/>
    <property type="match status" value="1"/>
</dbReference>
<evidence type="ECO:0000256" key="5">
    <source>
        <dbReference type="ARBA" id="ARBA00023002"/>
    </source>
</evidence>
<dbReference type="Proteomes" id="UP000580051">
    <property type="component" value="Unassembled WGS sequence"/>
</dbReference>
<name>A0A6V8NLU8_9ACTN</name>
<dbReference type="EMBL" id="BLRV01000030">
    <property type="protein sequence ID" value="GFP21272.1"/>
    <property type="molecule type" value="Genomic_DNA"/>
</dbReference>
<dbReference type="PRINTS" id="PR00420">
    <property type="entry name" value="RNGMNOXGNASE"/>
</dbReference>
<comment type="cofactor">
    <cofactor evidence="1">
        <name>FAD</name>
        <dbReference type="ChEBI" id="CHEBI:57692"/>
    </cofactor>
</comment>
<dbReference type="InterPro" id="IPR059103">
    <property type="entry name" value="FixC-like_C"/>
</dbReference>
<dbReference type="AlphaFoldDB" id="A0A6V8NLU8"/>
<accession>A0A6V8NLU8</accession>
<keyword evidence="4" id="KW-0274">FAD</keyword>
<evidence type="ECO:0000256" key="4">
    <source>
        <dbReference type="ARBA" id="ARBA00022827"/>
    </source>
</evidence>
<proteinExistence type="inferred from homology"/>
<gene>
    <name evidence="7" type="ORF">HKBW3S06_00498</name>
</gene>
<dbReference type="SUPFAM" id="SSF51905">
    <property type="entry name" value="FAD/NAD(P)-binding domain"/>
    <property type="match status" value="1"/>
</dbReference>
<comment type="similarity">
    <text evidence="2">Belongs to the ETF-QO/FixC family.</text>
</comment>
<evidence type="ECO:0000313" key="8">
    <source>
        <dbReference type="Proteomes" id="UP000580051"/>
    </source>
</evidence>
<sequence length="432" mass="48267">MVEERFDVIVVGAGPAGISAAYTLARAGLKVIVLERGEYPGSKNVMGGVLYREPTERVIPQFWKEAPLERPIVEQRLWILSRDSVFSVGVKSERFAQEPYNNFTVLRARFDRWFAKKAQEEGALFITETVVEEPLVHNGRVVGVCTGRDQGEIYADVVIAADGANSLLSKKLGFHPEIPPDQISVAVKEIISLPADRIESRFNLEAGQGTTIELVGEATKGMVGIGFLYTNKDSLSIGVGAMVSDFARTGITPHDLIEELKSHPAIRPLLEGGETREYLAHLIPEGGYRTIPPLYADGFLVAGDVAMLVNTVHREGSNLAMTSGRLAAETVIRAREKGDFSARSLSLYRKLLEESFVLKDLKKYQNLPRYLKSHRELFTLYPELLSGAAIEMMTVDSTPKRDKQRKIWREVISKRSLWRLARDLYHGWRAVR</sequence>